<organism evidence="2">
    <name type="scientific">marine sediment metagenome</name>
    <dbReference type="NCBI Taxonomy" id="412755"/>
    <lineage>
        <taxon>unclassified sequences</taxon>
        <taxon>metagenomes</taxon>
        <taxon>ecological metagenomes</taxon>
    </lineage>
</organism>
<dbReference type="Pfam" id="PF24880">
    <property type="entry name" value="DUF7738"/>
    <property type="match status" value="1"/>
</dbReference>
<reference evidence="2" key="1">
    <citation type="journal article" date="2014" name="Front. Microbiol.">
        <title>High frequency of phylogenetically diverse reductive dehalogenase-homologous genes in deep subseafloor sedimentary metagenomes.</title>
        <authorList>
            <person name="Kawai M."/>
            <person name="Futagami T."/>
            <person name="Toyoda A."/>
            <person name="Takaki Y."/>
            <person name="Nishi S."/>
            <person name="Hori S."/>
            <person name="Arai W."/>
            <person name="Tsubouchi T."/>
            <person name="Morono Y."/>
            <person name="Uchiyama I."/>
            <person name="Ito T."/>
            <person name="Fujiyama A."/>
            <person name="Inagaki F."/>
            <person name="Takami H."/>
        </authorList>
    </citation>
    <scope>NUCLEOTIDE SEQUENCE</scope>
    <source>
        <strain evidence="2">Expedition CK06-06</strain>
    </source>
</reference>
<accession>X0WT23</accession>
<dbReference type="AlphaFoldDB" id="X0WT23"/>
<comment type="caution">
    <text evidence="2">The sequence shown here is derived from an EMBL/GenBank/DDBJ whole genome shotgun (WGS) entry which is preliminary data.</text>
</comment>
<name>X0WT23_9ZZZZ</name>
<sequence length="150" mass="17110">DFRITFSDSGMKFKNITVVLPTKMSNLIEILGKPSRILNADKETGNIFYLWDNLGIYSIKEVNSENVVEISIAMNMDECQEEFYPLNMYNGDIQIEEFTLNGKTSLIQLEKTGMFISESVLFLEKKLGRYILDVELGDNDEILNVGFSLS</sequence>
<evidence type="ECO:0000313" key="2">
    <source>
        <dbReference type="EMBL" id="GAG27663.1"/>
    </source>
</evidence>
<feature type="non-terminal residue" evidence="2">
    <location>
        <position position="1"/>
    </location>
</feature>
<gene>
    <name evidence="2" type="ORF">S01H1_50262</name>
</gene>
<dbReference type="InterPro" id="IPR056640">
    <property type="entry name" value="DUF7738"/>
</dbReference>
<protein>
    <recommendedName>
        <fullName evidence="1">DUF7738 domain-containing protein</fullName>
    </recommendedName>
</protein>
<evidence type="ECO:0000259" key="1">
    <source>
        <dbReference type="Pfam" id="PF24880"/>
    </source>
</evidence>
<proteinExistence type="predicted"/>
<feature type="domain" description="DUF7738" evidence="1">
    <location>
        <begin position="4"/>
        <end position="104"/>
    </location>
</feature>
<dbReference type="EMBL" id="BARS01032381">
    <property type="protein sequence ID" value="GAG27663.1"/>
    <property type="molecule type" value="Genomic_DNA"/>
</dbReference>